<evidence type="ECO:0000256" key="1">
    <source>
        <dbReference type="SAM" id="MobiDB-lite"/>
    </source>
</evidence>
<dbReference type="Pfam" id="PF11127">
    <property type="entry name" value="YgaP-like_TM"/>
    <property type="match status" value="1"/>
</dbReference>
<reference evidence="3 4" key="1">
    <citation type="submission" date="2018-01" db="EMBL/GenBank/DDBJ databases">
        <title>The whole genome sequencing and assembly of Halobacillus litoralis ERB031 strain.</title>
        <authorList>
            <person name="Lee S.-J."/>
            <person name="Park M.-K."/>
            <person name="Kim J.-Y."/>
            <person name="Lee Y.-J."/>
            <person name="Yi H."/>
            <person name="Bahn Y.-S."/>
            <person name="Kim J.F."/>
            <person name="Lee D.-W."/>
        </authorList>
    </citation>
    <scope>NUCLEOTIDE SEQUENCE [LARGE SCALE GENOMIC DNA]</scope>
    <source>
        <strain evidence="3 4">ERB 031</strain>
    </source>
</reference>
<dbReference type="Proteomes" id="UP000287756">
    <property type="component" value="Chromosome"/>
</dbReference>
<feature type="region of interest" description="Disordered" evidence="1">
    <location>
        <begin position="66"/>
        <end position="85"/>
    </location>
</feature>
<name>A0A410MBL1_9BACI</name>
<dbReference type="OrthoDB" id="5405951at2"/>
<dbReference type="InterPro" id="IPR021309">
    <property type="entry name" value="YgaP-like_TM"/>
</dbReference>
<dbReference type="RefSeq" id="WP_128524422.1">
    <property type="nucleotide sequence ID" value="NZ_CANLVY010000002.1"/>
</dbReference>
<proteinExistence type="predicted"/>
<dbReference type="AlphaFoldDB" id="A0A410MBL1"/>
<evidence type="ECO:0000313" key="3">
    <source>
        <dbReference type="EMBL" id="QAS52129.1"/>
    </source>
</evidence>
<feature type="compositionally biased region" description="Polar residues" evidence="1">
    <location>
        <begin position="76"/>
        <end position="85"/>
    </location>
</feature>
<organism evidence="3 4">
    <name type="scientific">Halobacillus litoralis</name>
    <dbReference type="NCBI Taxonomy" id="45668"/>
    <lineage>
        <taxon>Bacteria</taxon>
        <taxon>Bacillati</taxon>
        <taxon>Bacillota</taxon>
        <taxon>Bacilli</taxon>
        <taxon>Bacillales</taxon>
        <taxon>Bacillaceae</taxon>
        <taxon>Halobacillus</taxon>
    </lineage>
</organism>
<evidence type="ECO:0000259" key="2">
    <source>
        <dbReference type="Pfam" id="PF11127"/>
    </source>
</evidence>
<dbReference type="EMBL" id="CP026118">
    <property type="protein sequence ID" value="QAS52129.1"/>
    <property type="molecule type" value="Genomic_DNA"/>
</dbReference>
<evidence type="ECO:0000313" key="4">
    <source>
        <dbReference type="Proteomes" id="UP000287756"/>
    </source>
</evidence>
<feature type="domain" description="Inner membrane protein YgaP-like transmembrane" evidence="2">
    <location>
        <begin position="1"/>
        <end position="65"/>
    </location>
</feature>
<protein>
    <submittedName>
        <fullName evidence="3">DUF2892 domain-containing protein</fullName>
    </submittedName>
</protein>
<gene>
    <name evidence="3" type="ORF">HLI_07765</name>
</gene>
<dbReference type="KEGG" id="hli:HLI_07765"/>
<accession>A0A410MBL1</accession>
<sequence length="85" mass="9595">MKQNIGIINSMVRITAGLSMLTFLTIRSARRKDASVHPMMIVIAAMKVAEGIVRYCPLTAAFEEMTEETDGKEEGWQQNFQKTQM</sequence>